<dbReference type="InterPro" id="IPR001365">
    <property type="entry name" value="A_deaminase_dom"/>
</dbReference>
<dbReference type="EC" id="3.5.4.4" evidence="3"/>
<evidence type="ECO:0000256" key="1">
    <source>
        <dbReference type="ARBA" id="ARBA00001947"/>
    </source>
</evidence>
<dbReference type="Pfam" id="PF00962">
    <property type="entry name" value="A_deaminase"/>
    <property type="match status" value="1"/>
</dbReference>
<keyword evidence="5" id="KW-0378">Hydrolase</keyword>
<dbReference type="PANTHER" id="PTHR11409">
    <property type="entry name" value="ADENOSINE DEAMINASE"/>
    <property type="match status" value="1"/>
</dbReference>
<dbReference type="GO" id="GO:0006154">
    <property type="term" value="P:adenosine catabolic process"/>
    <property type="evidence" value="ECO:0007669"/>
    <property type="project" value="TreeGrafter"/>
</dbReference>
<dbReference type="InterPro" id="IPR032466">
    <property type="entry name" value="Metal_Hydrolase"/>
</dbReference>
<dbReference type="GO" id="GO:0004000">
    <property type="term" value="F:adenosine deaminase activity"/>
    <property type="evidence" value="ECO:0007669"/>
    <property type="project" value="UniProtKB-ARBA"/>
</dbReference>
<comment type="similarity">
    <text evidence="2">Belongs to the metallo-dependent hydrolases superfamily. Adenosine and AMP deaminases family.</text>
</comment>
<evidence type="ECO:0000313" key="8">
    <source>
        <dbReference type="EMBL" id="GAG82215.1"/>
    </source>
</evidence>
<dbReference type="GO" id="GO:0046103">
    <property type="term" value="P:inosine biosynthetic process"/>
    <property type="evidence" value="ECO:0007669"/>
    <property type="project" value="TreeGrafter"/>
</dbReference>
<dbReference type="Gene3D" id="3.20.20.140">
    <property type="entry name" value="Metal-dependent hydrolases"/>
    <property type="match status" value="1"/>
</dbReference>
<feature type="non-terminal residue" evidence="8">
    <location>
        <position position="1"/>
    </location>
</feature>
<evidence type="ECO:0000256" key="2">
    <source>
        <dbReference type="ARBA" id="ARBA00006676"/>
    </source>
</evidence>
<comment type="cofactor">
    <cofactor evidence="1">
        <name>Zn(2+)</name>
        <dbReference type="ChEBI" id="CHEBI:29105"/>
    </cofactor>
</comment>
<dbReference type="GO" id="GO:0005829">
    <property type="term" value="C:cytosol"/>
    <property type="evidence" value="ECO:0007669"/>
    <property type="project" value="TreeGrafter"/>
</dbReference>
<dbReference type="GO" id="GO:0043103">
    <property type="term" value="P:hypoxanthine salvage"/>
    <property type="evidence" value="ECO:0007669"/>
    <property type="project" value="TreeGrafter"/>
</dbReference>
<keyword evidence="4" id="KW-0479">Metal-binding</keyword>
<evidence type="ECO:0000259" key="7">
    <source>
        <dbReference type="Pfam" id="PF00962"/>
    </source>
</evidence>
<dbReference type="GO" id="GO:0046872">
    <property type="term" value="F:metal ion binding"/>
    <property type="evidence" value="ECO:0007669"/>
    <property type="project" value="UniProtKB-KW"/>
</dbReference>
<accession>X1AHW9</accession>
<sequence length="59" mass="6463">IEANLTSNVQTSNVPTLDSHPIKEWLESGLLATINTDNTGISNNDLPYEYQVAAISIIY</sequence>
<organism evidence="8">
    <name type="scientific">marine sediment metagenome</name>
    <dbReference type="NCBI Taxonomy" id="412755"/>
    <lineage>
        <taxon>unclassified sequences</taxon>
        <taxon>metagenomes</taxon>
        <taxon>ecological metagenomes</taxon>
    </lineage>
</organism>
<evidence type="ECO:0000256" key="5">
    <source>
        <dbReference type="ARBA" id="ARBA00022801"/>
    </source>
</evidence>
<gene>
    <name evidence="8" type="ORF">S01H4_28094</name>
</gene>
<dbReference type="InterPro" id="IPR006330">
    <property type="entry name" value="Ado/ade_deaminase"/>
</dbReference>
<feature type="domain" description="Adenosine deaminase" evidence="7">
    <location>
        <begin position="2"/>
        <end position="54"/>
    </location>
</feature>
<proteinExistence type="inferred from homology"/>
<evidence type="ECO:0000256" key="6">
    <source>
        <dbReference type="ARBA" id="ARBA00022833"/>
    </source>
</evidence>
<evidence type="ECO:0000256" key="3">
    <source>
        <dbReference type="ARBA" id="ARBA00012784"/>
    </source>
</evidence>
<dbReference type="EMBL" id="BART01013877">
    <property type="protein sequence ID" value="GAG82215.1"/>
    <property type="molecule type" value="Genomic_DNA"/>
</dbReference>
<name>X1AHW9_9ZZZZ</name>
<dbReference type="SUPFAM" id="SSF51556">
    <property type="entry name" value="Metallo-dependent hydrolases"/>
    <property type="match status" value="1"/>
</dbReference>
<evidence type="ECO:0000256" key="4">
    <source>
        <dbReference type="ARBA" id="ARBA00022723"/>
    </source>
</evidence>
<comment type="caution">
    <text evidence="8">The sequence shown here is derived from an EMBL/GenBank/DDBJ whole genome shotgun (WGS) entry which is preliminary data.</text>
</comment>
<protein>
    <recommendedName>
        <fullName evidence="3">adenosine deaminase</fullName>
        <ecNumber evidence="3">3.5.4.4</ecNumber>
    </recommendedName>
</protein>
<reference evidence="8" key="1">
    <citation type="journal article" date="2014" name="Front. Microbiol.">
        <title>High frequency of phylogenetically diverse reductive dehalogenase-homologous genes in deep subseafloor sedimentary metagenomes.</title>
        <authorList>
            <person name="Kawai M."/>
            <person name="Futagami T."/>
            <person name="Toyoda A."/>
            <person name="Takaki Y."/>
            <person name="Nishi S."/>
            <person name="Hori S."/>
            <person name="Arai W."/>
            <person name="Tsubouchi T."/>
            <person name="Morono Y."/>
            <person name="Uchiyama I."/>
            <person name="Ito T."/>
            <person name="Fujiyama A."/>
            <person name="Inagaki F."/>
            <person name="Takami H."/>
        </authorList>
    </citation>
    <scope>NUCLEOTIDE SEQUENCE</scope>
    <source>
        <strain evidence="8">Expedition CK06-06</strain>
    </source>
</reference>
<dbReference type="AlphaFoldDB" id="X1AHW9"/>
<dbReference type="PANTHER" id="PTHR11409:SF43">
    <property type="entry name" value="ADENOSINE DEAMINASE"/>
    <property type="match status" value="1"/>
</dbReference>
<keyword evidence="6" id="KW-0862">Zinc</keyword>